<protein>
    <submittedName>
        <fullName evidence="2">Uncharacterized protein</fullName>
    </submittedName>
</protein>
<sequence length="216" mass="24626">MADNNVFILFEEIKTALKGINSKLEELPKVITKQPQSNNDKPDLSPVKEAVAETAKAQSEEVKCLLERQWKAYAQLSSLTLQQLDDIRKSQDGQVTRQEPQPQEHIHKHSFDIKSSKVFSFVVGLGAVCALSLWGNIKQWQSKRQYADDALKFRAIRAWGGCDANDVLWLNKVFDIRRDEKAIEWVRKQADGYDTALKAVSDSLMQERLQNSIKPQ</sequence>
<dbReference type="Proteomes" id="UP000278164">
    <property type="component" value="Unassembled WGS sequence"/>
</dbReference>
<reference evidence="2 3" key="1">
    <citation type="submission" date="2018-09" db="EMBL/GenBank/DDBJ databases">
        <title>Murine metabolic-syndrome-specific gut microbial biobank.</title>
        <authorList>
            <person name="Liu C."/>
        </authorList>
    </citation>
    <scope>NUCLEOTIDE SEQUENCE [LARGE SCALE GENOMIC DNA]</scope>
    <source>
        <strain evidence="2 3">8-P5</strain>
    </source>
</reference>
<gene>
    <name evidence="2" type="ORF">D7V78_19080</name>
</gene>
<keyword evidence="1" id="KW-1133">Transmembrane helix</keyword>
<evidence type="ECO:0000313" key="3">
    <source>
        <dbReference type="Proteomes" id="UP000278164"/>
    </source>
</evidence>
<name>A0A3L7ZJ14_PARDI</name>
<dbReference type="EMBL" id="RAYI01000090">
    <property type="protein sequence ID" value="RLT71836.1"/>
    <property type="molecule type" value="Genomic_DNA"/>
</dbReference>
<feature type="transmembrane region" description="Helical" evidence="1">
    <location>
        <begin position="118"/>
        <end position="137"/>
    </location>
</feature>
<dbReference type="OrthoDB" id="1077881at2"/>
<keyword evidence="1" id="KW-0472">Membrane</keyword>
<proteinExistence type="predicted"/>
<accession>A0A3L7ZJ14</accession>
<comment type="caution">
    <text evidence="2">The sequence shown here is derived from an EMBL/GenBank/DDBJ whole genome shotgun (WGS) entry which is preliminary data.</text>
</comment>
<organism evidence="2 3">
    <name type="scientific">Parabacteroides distasonis</name>
    <dbReference type="NCBI Taxonomy" id="823"/>
    <lineage>
        <taxon>Bacteria</taxon>
        <taxon>Pseudomonadati</taxon>
        <taxon>Bacteroidota</taxon>
        <taxon>Bacteroidia</taxon>
        <taxon>Bacteroidales</taxon>
        <taxon>Tannerellaceae</taxon>
        <taxon>Parabacteroides</taxon>
    </lineage>
</organism>
<dbReference type="AlphaFoldDB" id="A0A3L7ZJ14"/>
<evidence type="ECO:0000256" key="1">
    <source>
        <dbReference type="SAM" id="Phobius"/>
    </source>
</evidence>
<evidence type="ECO:0000313" key="2">
    <source>
        <dbReference type="EMBL" id="RLT71836.1"/>
    </source>
</evidence>
<keyword evidence="1" id="KW-0812">Transmembrane</keyword>
<dbReference type="RefSeq" id="WP_121737451.1">
    <property type="nucleotide sequence ID" value="NZ_QXXG01000059.1"/>
</dbReference>